<reference evidence="2" key="1">
    <citation type="journal article" date="2021" name="Microorganisms">
        <title>The Ever-Expanding Pseudomonas Genus: Description of 43 New Species and Partition of the Pseudomonas putida Group.</title>
        <authorList>
            <person name="Girard L."/>
            <person name="Lood C."/>
            <person name="Hofte M."/>
            <person name="Vandamme P."/>
            <person name="Rokni-Zadeh H."/>
            <person name="van Noort V."/>
            <person name="Lavigne R."/>
            <person name="De Mot R."/>
        </authorList>
    </citation>
    <scope>NUCLEOTIDE SEQUENCE</scope>
    <source>
        <strain evidence="2">COW40</strain>
    </source>
</reference>
<proteinExistence type="predicted"/>
<dbReference type="Proteomes" id="UP001046350">
    <property type="component" value="Chromosome"/>
</dbReference>
<organism evidence="2 3">
    <name type="scientific">Pseudomonas fakonensis</name>
    <dbReference type="NCBI Taxonomy" id="2842355"/>
    <lineage>
        <taxon>Bacteria</taxon>
        <taxon>Pseudomonadati</taxon>
        <taxon>Pseudomonadota</taxon>
        <taxon>Gammaproteobacteria</taxon>
        <taxon>Pseudomonadales</taxon>
        <taxon>Pseudomonadaceae</taxon>
        <taxon>Pseudomonas</taxon>
    </lineage>
</organism>
<evidence type="ECO:0000259" key="1">
    <source>
        <dbReference type="Pfam" id="PF05134"/>
    </source>
</evidence>
<sequence>MSEQGIYLLAQGLQQVSDNWPVVFWTRQGEIGRCRLGSLPAGFAGEPTVLVLPMEMLGSAQVPGLPGRRPSREALGYALEEQLAAPLEMLHLAYAPAGRQGPRRALVIERERLHAVLALLHGQGIDPLAIHADADRLFDQAGALWLEGRWLVGGAGQPLLAVSAPAVAGLAPLLPAMPWLAEDLAQAPCNEQLDNAMALLVRGRSAAIDLRQGDFRRRRADIPWQPALAVALVAWLMVCLADQLRADWLEQRTARLHAENLQQVQRWVPGQAPVGDLAPWVEALQQRPPPTTQVQQLAKLGEQLVQTGNLRLERVERALGQGWRLEVVGQRFDDLERLRERLPGLVMGQARQAEQGVQASLTWAGDQ</sequence>
<dbReference type="EMBL" id="CP077076">
    <property type="protein sequence ID" value="QXH51203.1"/>
    <property type="molecule type" value="Genomic_DNA"/>
</dbReference>
<dbReference type="NCBIfam" id="TIGR01709">
    <property type="entry name" value="typeII_sec_gspL"/>
    <property type="match status" value="1"/>
</dbReference>
<gene>
    <name evidence="2" type="ORF">KSS94_25245</name>
</gene>
<feature type="domain" description="GspL cytoplasmic actin-ATPase-like" evidence="1">
    <location>
        <begin position="67"/>
        <end position="217"/>
    </location>
</feature>
<keyword evidence="3" id="KW-1185">Reference proteome</keyword>
<protein>
    <recommendedName>
        <fullName evidence="1">GspL cytoplasmic actin-ATPase-like domain-containing protein</fullName>
    </recommendedName>
</protein>
<name>A0ABX8N4D0_9PSED</name>
<accession>A0ABX8N4D0</accession>
<dbReference type="Pfam" id="PF05134">
    <property type="entry name" value="T2SSL"/>
    <property type="match status" value="1"/>
</dbReference>
<evidence type="ECO:0000313" key="3">
    <source>
        <dbReference type="Proteomes" id="UP001046350"/>
    </source>
</evidence>
<dbReference type="InterPro" id="IPR007812">
    <property type="entry name" value="T2SS_protein-GspL"/>
</dbReference>
<evidence type="ECO:0000313" key="2">
    <source>
        <dbReference type="EMBL" id="QXH51203.1"/>
    </source>
</evidence>
<dbReference type="RefSeq" id="WP_217840743.1">
    <property type="nucleotide sequence ID" value="NZ_CP077076.1"/>
</dbReference>
<dbReference type="InterPro" id="IPR024230">
    <property type="entry name" value="GspL_cyto_dom"/>
</dbReference>